<feature type="domain" description="7,8-dihydro-6-hydroxymethylpterin-pyrophosphokinase" evidence="8">
    <location>
        <begin position="5"/>
        <end position="128"/>
    </location>
</feature>
<dbReference type="EMBL" id="DQWE01000300">
    <property type="protein sequence ID" value="HDI83396.1"/>
    <property type="molecule type" value="Genomic_DNA"/>
</dbReference>
<evidence type="ECO:0000256" key="3">
    <source>
        <dbReference type="ARBA" id="ARBA00022679"/>
    </source>
</evidence>
<dbReference type="GO" id="GO:0046654">
    <property type="term" value="P:tetrahydrofolate biosynthetic process"/>
    <property type="evidence" value="ECO:0007669"/>
    <property type="project" value="UniProtKB-UniPathway"/>
</dbReference>
<comment type="caution">
    <text evidence="9">The sequence shown here is derived from an EMBL/GenBank/DDBJ whole genome shotgun (WGS) entry which is preliminary data.</text>
</comment>
<evidence type="ECO:0000259" key="8">
    <source>
        <dbReference type="Pfam" id="PF01288"/>
    </source>
</evidence>
<dbReference type="GO" id="GO:0046656">
    <property type="term" value="P:folic acid biosynthetic process"/>
    <property type="evidence" value="ECO:0007669"/>
    <property type="project" value="UniProtKB-KW"/>
</dbReference>
<proteinExistence type="predicted"/>
<name>A0A7C0VB21_UNCW3</name>
<evidence type="ECO:0000256" key="1">
    <source>
        <dbReference type="ARBA" id="ARBA00005051"/>
    </source>
</evidence>
<evidence type="ECO:0000256" key="5">
    <source>
        <dbReference type="ARBA" id="ARBA00022777"/>
    </source>
</evidence>
<protein>
    <recommendedName>
        <fullName evidence="2">2-amino-4-hydroxy-6-hydroxymethyldihydropteridine diphosphokinase</fullName>
        <ecNumber evidence="2">2.7.6.3</ecNumber>
    </recommendedName>
</protein>
<dbReference type="AlphaFoldDB" id="A0A7C0VB21"/>
<keyword evidence="5" id="KW-0418">Kinase</keyword>
<evidence type="ECO:0000256" key="6">
    <source>
        <dbReference type="ARBA" id="ARBA00022840"/>
    </source>
</evidence>
<dbReference type="CDD" id="cd00483">
    <property type="entry name" value="HPPK"/>
    <property type="match status" value="1"/>
</dbReference>
<evidence type="ECO:0000256" key="4">
    <source>
        <dbReference type="ARBA" id="ARBA00022741"/>
    </source>
</evidence>
<dbReference type="SUPFAM" id="SSF55083">
    <property type="entry name" value="6-hydroxymethyl-7,8-dihydropterin pyrophosphokinase, HPPK"/>
    <property type="match status" value="1"/>
</dbReference>
<dbReference type="InterPro" id="IPR000550">
    <property type="entry name" value="Hppk"/>
</dbReference>
<evidence type="ECO:0000313" key="9">
    <source>
        <dbReference type="EMBL" id="HDI83396.1"/>
    </source>
</evidence>
<evidence type="ECO:0000256" key="2">
    <source>
        <dbReference type="ARBA" id="ARBA00013253"/>
    </source>
</evidence>
<sequence length="161" mass="17891">MRYAISLGSNDKSGEYLKKAIDALKKSGEIEKVSPVYETEPFETPCTENFLNACLILKTGMRPAELLDFTQGIERSLGRTSKGDKACRTIDIDILLAMDTIFFSRDLRIPHPELHRRGFFLVPLSDIAGGWIDPLTGKSINELIEDIGETGGIWKTGISLE</sequence>
<dbReference type="Gene3D" id="3.30.70.560">
    <property type="entry name" value="7,8-Dihydro-6-hydroxymethylpterin-pyrophosphokinase HPPK"/>
    <property type="match status" value="1"/>
</dbReference>
<keyword evidence="7" id="KW-0289">Folate biosynthesis</keyword>
<dbReference type="InterPro" id="IPR035907">
    <property type="entry name" value="Hppk_sf"/>
</dbReference>
<dbReference type="GO" id="GO:0005524">
    <property type="term" value="F:ATP binding"/>
    <property type="evidence" value="ECO:0007669"/>
    <property type="project" value="UniProtKB-KW"/>
</dbReference>
<evidence type="ECO:0000256" key="7">
    <source>
        <dbReference type="ARBA" id="ARBA00022909"/>
    </source>
</evidence>
<dbReference type="Pfam" id="PF01288">
    <property type="entry name" value="HPPK"/>
    <property type="match status" value="1"/>
</dbReference>
<dbReference type="GO" id="GO:0016301">
    <property type="term" value="F:kinase activity"/>
    <property type="evidence" value="ECO:0007669"/>
    <property type="project" value="UniProtKB-KW"/>
</dbReference>
<keyword evidence="6" id="KW-0067">ATP-binding</keyword>
<dbReference type="EC" id="2.7.6.3" evidence="2"/>
<accession>A0A7C0VB21</accession>
<keyword evidence="3 9" id="KW-0808">Transferase</keyword>
<reference evidence="9" key="1">
    <citation type="journal article" date="2020" name="mSystems">
        <title>Genome- and Community-Level Interaction Insights into Carbon Utilization and Element Cycling Functions of Hydrothermarchaeota in Hydrothermal Sediment.</title>
        <authorList>
            <person name="Zhou Z."/>
            <person name="Liu Y."/>
            <person name="Xu W."/>
            <person name="Pan J."/>
            <person name="Luo Z.H."/>
            <person name="Li M."/>
        </authorList>
    </citation>
    <scope>NUCLEOTIDE SEQUENCE [LARGE SCALE GENOMIC DNA]</scope>
    <source>
        <strain evidence="9">HyVt-102</strain>
    </source>
</reference>
<comment type="pathway">
    <text evidence="1">Cofactor biosynthesis; tetrahydrofolate biosynthesis; 2-amino-4-hydroxy-6-hydroxymethyl-7,8-dihydropteridine diphosphate from 7,8-dihydroneopterin triphosphate: step 4/4.</text>
</comment>
<dbReference type="NCBIfam" id="TIGR01498">
    <property type="entry name" value="folK"/>
    <property type="match status" value="1"/>
</dbReference>
<keyword evidence="4" id="KW-0547">Nucleotide-binding</keyword>
<dbReference type="Proteomes" id="UP000885847">
    <property type="component" value="Unassembled WGS sequence"/>
</dbReference>
<dbReference type="GO" id="GO:0003848">
    <property type="term" value="F:2-amino-4-hydroxy-6-hydroxymethyldihydropteridine diphosphokinase activity"/>
    <property type="evidence" value="ECO:0007669"/>
    <property type="project" value="UniProtKB-EC"/>
</dbReference>
<dbReference type="PANTHER" id="PTHR43071:SF1">
    <property type="entry name" value="2-AMINO-4-HYDROXY-6-HYDROXYMETHYLDIHYDROPTERIDINE PYROPHOSPHOKINASE"/>
    <property type="match status" value="1"/>
</dbReference>
<dbReference type="PANTHER" id="PTHR43071">
    <property type="entry name" value="2-AMINO-4-HYDROXY-6-HYDROXYMETHYLDIHYDROPTERIDINE PYROPHOSPHOKINASE"/>
    <property type="match status" value="1"/>
</dbReference>
<dbReference type="UniPathway" id="UPA00077">
    <property type="reaction ID" value="UER00155"/>
</dbReference>
<gene>
    <name evidence="9" type="primary">folK</name>
    <name evidence="9" type="ORF">ENF18_06355</name>
</gene>
<organism evidence="9">
    <name type="scientific">candidate division WOR-3 bacterium</name>
    <dbReference type="NCBI Taxonomy" id="2052148"/>
    <lineage>
        <taxon>Bacteria</taxon>
        <taxon>Bacteria division WOR-3</taxon>
    </lineage>
</organism>